<reference evidence="1" key="1">
    <citation type="submission" date="2020-05" db="EMBL/GenBank/DDBJ databases">
        <authorList>
            <person name="Chiriac C."/>
            <person name="Salcher M."/>
            <person name="Ghai R."/>
            <person name="Kavagutti S V."/>
        </authorList>
    </citation>
    <scope>NUCLEOTIDE SEQUENCE</scope>
</reference>
<dbReference type="EMBL" id="CAFBNE010000250">
    <property type="protein sequence ID" value="CAB4974734.1"/>
    <property type="molecule type" value="Genomic_DNA"/>
</dbReference>
<organism evidence="1">
    <name type="scientific">freshwater metagenome</name>
    <dbReference type="NCBI Taxonomy" id="449393"/>
    <lineage>
        <taxon>unclassified sequences</taxon>
        <taxon>metagenomes</taxon>
        <taxon>ecological metagenomes</taxon>
    </lineage>
</organism>
<sequence length="238" mass="26632">MLGRHVPAVHAVKGGEDVTAAEQLWLPRLVARVVSARMHRLDAHDPWAECAKREPIKNARLSAFDIDRHEVNLGGVQVLVQDRVERTGLHRDRYRLKAAACGGLRLARVQGSEARARDRIERERAIGVARRALDDRVTRPEGSKVASEGWVGLNEQAAPAEVIQTRGDRQVARLVRTDIDIGEAIALLERRILLSMEGAPDADVFGILRVRHLRLHVAKSRRQRSPASRLRAASLRRQ</sequence>
<dbReference type="AlphaFoldDB" id="A0A6J7MAW7"/>
<evidence type="ECO:0000313" key="1">
    <source>
        <dbReference type="EMBL" id="CAB4974734.1"/>
    </source>
</evidence>
<proteinExistence type="predicted"/>
<protein>
    <submittedName>
        <fullName evidence="1">Unannotated protein</fullName>
    </submittedName>
</protein>
<accession>A0A6J7MAW7</accession>
<name>A0A6J7MAW7_9ZZZZ</name>
<gene>
    <name evidence="1" type="ORF">UFOPK3772_03631</name>
</gene>